<feature type="domain" description="POTRA" evidence="8">
    <location>
        <begin position="90"/>
        <end position="170"/>
    </location>
</feature>
<evidence type="ECO:0000256" key="6">
    <source>
        <dbReference type="ARBA" id="ARBA00023136"/>
    </source>
</evidence>
<dbReference type="Gene3D" id="2.40.160.50">
    <property type="entry name" value="membrane protein fhac: a member of the omp85/tpsb transporter family"/>
    <property type="match status" value="1"/>
</dbReference>
<evidence type="ECO:0000256" key="4">
    <source>
        <dbReference type="ARBA" id="ARBA00022729"/>
    </source>
</evidence>
<dbReference type="PIRSF" id="PIRSF006076">
    <property type="entry name" value="OM_assembly_OMP85"/>
    <property type="match status" value="1"/>
</dbReference>
<keyword evidence="2" id="KW-1134">Transmembrane beta strand</keyword>
<keyword evidence="6" id="KW-0472">Membrane</keyword>
<dbReference type="PANTHER" id="PTHR12815:SF23">
    <property type="entry name" value="OUTER MEMBRANE PROTEIN ASSEMBLY FACTOR BAMA"/>
    <property type="match status" value="1"/>
</dbReference>
<dbReference type="InterPro" id="IPR039910">
    <property type="entry name" value="D15-like"/>
</dbReference>
<evidence type="ECO:0000313" key="9">
    <source>
        <dbReference type="EMBL" id="VAW99372.1"/>
    </source>
</evidence>
<reference evidence="9" key="1">
    <citation type="submission" date="2018-06" db="EMBL/GenBank/DDBJ databases">
        <authorList>
            <person name="Zhirakovskaya E."/>
        </authorList>
    </citation>
    <scope>NUCLEOTIDE SEQUENCE</scope>
</reference>
<dbReference type="InterPro" id="IPR023707">
    <property type="entry name" value="OM_assembly_BamA"/>
</dbReference>
<dbReference type="GO" id="GO:0043165">
    <property type="term" value="P:Gram-negative-bacterium-type cell outer membrane assembly"/>
    <property type="evidence" value="ECO:0007669"/>
    <property type="project" value="TreeGrafter"/>
</dbReference>
<organism evidence="9">
    <name type="scientific">hydrothermal vent metagenome</name>
    <dbReference type="NCBI Taxonomy" id="652676"/>
    <lineage>
        <taxon>unclassified sequences</taxon>
        <taxon>metagenomes</taxon>
        <taxon>ecological metagenomes</taxon>
    </lineage>
</organism>
<evidence type="ECO:0000256" key="7">
    <source>
        <dbReference type="ARBA" id="ARBA00023237"/>
    </source>
</evidence>
<keyword evidence="5" id="KW-0677">Repeat</keyword>
<dbReference type="NCBIfam" id="TIGR03303">
    <property type="entry name" value="OM_YaeT"/>
    <property type="match status" value="1"/>
</dbReference>
<dbReference type="InterPro" id="IPR034746">
    <property type="entry name" value="POTRA"/>
</dbReference>
<gene>
    <name evidence="9" type="ORF">MNBD_GAMMA23-1925</name>
</gene>
<feature type="domain" description="POTRA" evidence="8">
    <location>
        <begin position="342"/>
        <end position="416"/>
    </location>
</feature>
<feature type="domain" description="POTRA" evidence="8">
    <location>
        <begin position="173"/>
        <end position="258"/>
    </location>
</feature>
<dbReference type="GO" id="GO:1990063">
    <property type="term" value="C:Bam protein complex"/>
    <property type="evidence" value="ECO:0007669"/>
    <property type="project" value="TreeGrafter"/>
</dbReference>
<dbReference type="InterPro" id="IPR000184">
    <property type="entry name" value="Bac_surfAg_D15"/>
</dbReference>
<sequence>MRKLLVPFLSLCAAKAYAFEPFVVQDIKLEGLQRISIGTVFNYLPIKVGDEINEDLTSVAIKKLFTTGFFKDVKIEREGNVLVVFVAERPAIAEVTLTGNSALPTEQLEGALKQIGLKVGHVLDRSVVTVIEQELQRQYYSLGKYAVKIETTVTPLERNRVNVEVKIAEGESANIYAFNIVGNTVFKNQKLLNLLELGGSGALGGRKEYSKQLFAADLETLKSYYQDRGYINFRINSTQVSLTPDKQDVYITVNVTEGNKYKVNKIALSGNLIATEDELRKLITFKKGDVFSRKKASLSRTNINDRLSEDGYAFANINLAPTVNEKNKTVDLTFFVDPGRRVYVNRINIYGNIKTKDEVIRREIRQMEGDWMSAKSIAQSKKRLNRLGFFDDITVETPAVENTNDQVDVNYTVSERSTGSLSAGLGYNDTQGAIINFSISQNNFVGTGNRVSVSINNSSVVQNNTVSYTNPYYTQDGISRGFNIYKRKFSALQASISNYSTNSYGAGVNYGIPMSESDSFGLGLSYDTTEIVAGSTATQVLKDFIAVEGNTYSNYKARLSWSHDTRNKAIFADHGNLASGSVDVTLPGSDLEYYKLSLRYLQYFALAEDVTLLFNSQLGYGKSYGDTTILPPYENYYAGGSRSVRGYDSNRLGPRDPATNNPLGGNKRVVTNLELILPNPFAENSKSIRFSLFLDAGNVFAEEESIGLGKLRTSLGAALIWITPVGLMRFSWANTLNDEPGDDTKSFQFTLGSTF</sequence>
<name>A0A3B1AHB0_9ZZZZ</name>
<dbReference type="HAMAP" id="MF_01430">
    <property type="entry name" value="OM_assembly_BamA"/>
    <property type="match status" value="1"/>
</dbReference>
<comment type="subcellular location">
    <subcellularLocation>
        <location evidence="1">Membrane</location>
    </subcellularLocation>
</comment>
<keyword evidence="4" id="KW-0732">Signal</keyword>
<protein>
    <submittedName>
        <fullName evidence="9">Outer membrane protein assembly factor YaeT</fullName>
    </submittedName>
</protein>
<feature type="domain" description="POTRA" evidence="8">
    <location>
        <begin position="261"/>
        <end position="339"/>
    </location>
</feature>
<evidence type="ECO:0000256" key="5">
    <source>
        <dbReference type="ARBA" id="ARBA00022737"/>
    </source>
</evidence>
<accession>A0A3B1AHB0</accession>
<keyword evidence="7" id="KW-0998">Cell outer membrane</keyword>
<dbReference type="EMBL" id="UOFT01000077">
    <property type="protein sequence ID" value="VAW99372.1"/>
    <property type="molecule type" value="Genomic_DNA"/>
</dbReference>
<proteinExistence type="inferred from homology"/>
<dbReference type="AlphaFoldDB" id="A0A3B1AHB0"/>
<dbReference type="Pfam" id="PF07244">
    <property type="entry name" value="POTRA"/>
    <property type="match status" value="4"/>
</dbReference>
<evidence type="ECO:0000256" key="1">
    <source>
        <dbReference type="ARBA" id="ARBA00004370"/>
    </source>
</evidence>
<dbReference type="Pfam" id="PF01103">
    <property type="entry name" value="Omp85"/>
    <property type="match status" value="1"/>
</dbReference>
<dbReference type="Gene3D" id="3.10.20.310">
    <property type="entry name" value="membrane protein fhac"/>
    <property type="match status" value="5"/>
</dbReference>
<evidence type="ECO:0000259" key="8">
    <source>
        <dbReference type="PROSITE" id="PS51779"/>
    </source>
</evidence>
<feature type="domain" description="POTRA" evidence="8">
    <location>
        <begin position="22"/>
        <end position="89"/>
    </location>
</feature>
<evidence type="ECO:0000256" key="2">
    <source>
        <dbReference type="ARBA" id="ARBA00022452"/>
    </source>
</evidence>
<dbReference type="InterPro" id="IPR010827">
    <property type="entry name" value="BamA/TamA_POTRA"/>
</dbReference>
<evidence type="ECO:0000256" key="3">
    <source>
        <dbReference type="ARBA" id="ARBA00022692"/>
    </source>
</evidence>
<keyword evidence="3" id="KW-0812">Transmembrane</keyword>
<dbReference type="PROSITE" id="PS51779">
    <property type="entry name" value="POTRA"/>
    <property type="match status" value="5"/>
</dbReference>
<dbReference type="PANTHER" id="PTHR12815">
    <property type="entry name" value="SORTING AND ASSEMBLY MACHINERY SAMM50 PROTEIN FAMILY MEMBER"/>
    <property type="match status" value="1"/>
</dbReference>
<dbReference type="GO" id="GO:0051205">
    <property type="term" value="P:protein insertion into membrane"/>
    <property type="evidence" value="ECO:0007669"/>
    <property type="project" value="TreeGrafter"/>
</dbReference>